<keyword evidence="3" id="KW-1185">Reference proteome</keyword>
<evidence type="ECO:0000256" key="1">
    <source>
        <dbReference type="SAM" id="Phobius"/>
    </source>
</evidence>
<evidence type="ECO:0008006" key="4">
    <source>
        <dbReference type="Google" id="ProtNLM"/>
    </source>
</evidence>
<dbReference type="Pfam" id="PF07155">
    <property type="entry name" value="ECF-ribofla_trS"/>
    <property type="match status" value="1"/>
</dbReference>
<keyword evidence="1" id="KW-1133">Transmembrane helix</keyword>
<evidence type="ECO:0000313" key="2">
    <source>
        <dbReference type="EMBL" id="BCK83897.1"/>
    </source>
</evidence>
<sequence>MSRFNTKSICRIAILAALYVPLAVFVAIQIGNVRISFGSLPVVVSALLCGPVEAILVAGIGEFFKQLLTYGVTATTVLYLIPPALRGAVIGVVAIRMWKSGHRLEDRRVPYYATCICAALVTTVGNTLVNWLDSVLYGYYSFAYVFGDFVYRAGVGVLNAAAMATIALPLVLMLRRQKSLLS</sequence>
<dbReference type="NCBIfam" id="TIGR04518">
    <property type="entry name" value="ECF_S_folT_fam"/>
    <property type="match status" value="1"/>
</dbReference>
<feature type="transmembrane region" description="Helical" evidence="1">
    <location>
        <begin position="12"/>
        <end position="30"/>
    </location>
</feature>
<name>A0A810QCD9_9FIRM</name>
<reference evidence="2" key="1">
    <citation type="submission" date="2020-09" db="EMBL/GenBank/DDBJ databases">
        <title>New species isolated from human feces.</title>
        <authorList>
            <person name="Kitahara M."/>
            <person name="Shigeno Y."/>
            <person name="Shime M."/>
            <person name="Matsumoto Y."/>
            <person name="Nakamura S."/>
            <person name="Motooka D."/>
            <person name="Fukuoka S."/>
            <person name="Nishikawa H."/>
            <person name="Benno Y."/>
        </authorList>
    </citation>
    <scope>NUCLEOTIDE SEQUENCE</scope>
    <source>
        <strain evidence="2">MM59</strain>
    </source>
</reference>
<dbReference type="GO" id="GO:0016020">
    <property type="term" value="C:membrane"/>
    <property type="evidence" value="ECO:0007669"/>
    <property type="project" value="InterPro"/>
</dbReference>
<dbReference type="KEGG" id="pfaa:MM59RIKEN_12160"/>
<gene>
    <name evidence="2" type="ORF">MM59RIKEN_12160</name>
</gene>
<keyword evidence="1" id="KW-0812">Transmembrane</keyword>
<accession>A0A810QCD9</accession>
<dbReference type="Gene3D" id="1.10.1760.20">
    <property type="match status" value="1"/>
</dbReference>
<protein>
    <recommendedName>
        <fullName evidence="4">ECF transporter S component</fullName>
    </recommendedName>
</protein>
<dbReference type="EMBL" id="AP023420">
    <property type="protein sequence ID" value="BCK83897.1"/>
    <property type="molecule type" value="Genomic_DNA"/>
</dbReference>
<proteinExistence type="predicted"/>
<organism evidence="2 3">
    <name type="scientific">Pusillibacter faecalis</name>
    <dbReference type="NCBI Taxonomy" id="2714358"/>
    <lineage>
        <taxon>Bacteria</taxon>
        <taxon>Bacillati</taxon>
        <taxon>Bacillota</taxon>
        <taxon>Clostridia</taxon>
        <taxon>Eubacteriales</taxon>
        <taxon>Oscillospiraceae</taxon>
        <taxon>Pusillibacter</taxon>
    </lineage>
</organism>
<dbReference type="Proteomes" id="UP000679848">
    <property type="component" value="Chromosome"/>
</dbReference>
<evidence type="ECO:0000313" key="3">
    <source>
        <dbReference type="Proteomes" id="UP000679848"/>
    </source>
</evidence>
<feature type="transmembrane region" description="Helical" evidence="1">
    <location>
        <begin position="76"/>
        <end position="97"/>
    </location>
</feature>
<dbReference type="InterPro" id="IPR030949">
    <property type="entry name" value="ECF_S_folate_fam"/>
</dbReference>
<dbReference type="AlphaFoldDB" id="A0A810QCD9"/>
<dbReference type="InterPro" id="IPR009825">
    <property type="entry name" value="ECF_substrate-spec-like"/>
</dbReference>
<feature type="transmembrane region" description="Helical" evidence="1">
    <location>
        <begin position="109"/>
        <end position="129"/>
    </location>
</feature>
<keyword evidence="1" id="KW-0472">Membrane</keyword>
<feature type="transmembrane region" description="Helical" evidence="1">
    <location>
        <begin position="149"/>
        <end position="174"/>
    </location>
</feature>
<dbReference type="RefSeq" id="WP_187027925.1">
    <property type="nucleotide sequence ID" value="NZ_AP023420.1"/>
</dbReference>